<organism evidence="1 2">
    <name type="scientific">Tumidithrix elongata BACA0141</name>
    <dbReference type="NCBI Taxonomy" id="2716417"/>
    <lineage>
        <taxon>Bacteria</taxon>
        <taxon>Bacillati</taxon>
        <taxon>Cyanobacteriota</taxon>
        <taxon>Cyanophyceae</taxon>
        <taxon>Pseudanabaenales</taxon>
        <taxon>Pseudanabaenaceae</taxon>
        <taxon>Tumidithrix</taxon>
        <taxon>Tumidithrix elongata</taxon>
    </lineage>
</organism>
<sequence length="74" mass="8855">YFISFAAFVNLPRLSNYHLPYLPHLNVCQCDTVCDRRRIVQPKNQMENRSSWSRSYVLDFDEIEAVKKITQLEF</sequence>
<dbReference type="EMBL" id="JAZBJZ010000034">
    <property type="protein sequence ID" value="MEE3717147.1"/>
    <property type="molecule type" value="Genomic_DNA"/>
</dbReference>
<dbReference type="Proteomes" id="UP001333818">
    <property type="component" value="Unassembled WGS sequence"/>
</dbReference>
<accession>A0AAW9PT19</accession>
<comment type="caution">
    <text evidence="1">The sequence shown here is derived from an EMBL/GenBank/DDBJ whole genome shotgun (WGS) entry which is preliminary data.</text>
</comment>
<keyword evidence="2" id="KW-1185">Reference proteome</keyword>
<feature type="non-terminal residue" evidence="1">
    <location>
        <position position="1"/>
    </location>
</feature>
<evidence type="ECO:0000313" key="2">
    <source>
        <dbReference type="Proteomes" id="UP001333818"/>
    </source>
</evidence>
<gene>
    <name evidence="1" type="ORF">V2H45_10355</name>
</gene>
<evidence type="ECO:0000313" key="1">
    <source>
        <dbReference type="EMBL" id="MEE3717147.1"/>
    </source>
</evidence>
<protein>
    <submittedName>
        <fullName evidence="1">Uncharacterized protein</fullName>
    </submittedName>
</protein>
<reference evidence="1" key="1">
    <citation type="submission" date="2024-01" db="EMBL/GenBank/DDBJ databases">
        <title>Bank of Algae and Cyanobacteria of the Azores (BACA) strain genomes.</title>
        <authorList>
            <person name="Luz R."/>
            <person name="Cordeiro R."/>
            <person name="Fonseca A."/>
            <person name="Goncalves V."/>
        </authorList>
    </citation>
    <scope>NUCLEOTIDE SEQUENCE</scope>
    <source>
        <strain evidence="1">BACA0141</strain>
    </source>
</reference>
<proteinExistence type="predicted"/>
<name>A0AAW9PT19_9CYAN</name>
<dbReference type="AlphaFoldDB" id="A0AAW9PT19"/>